<dbReference type="InterPro" id="IPR003593">
    <property type="entry name" value="AAA+_ATPase"/>
</dbReference>
<dbReference type="Proteomes" id="UP000185628">
    <property type="component" value="Unassembled WGS sequence"/>
</dbReference>
<dbReference type="PANTHER" id="PTHR24221:SF397">
    <property type="entry name" value="ABC TRANSPORTER, ATP-BINDING TRANSMEMBRANE PROTEIN"/>
    <property type="match status" value="1"/>
</dbReference>
<evidence type="ECO:0000313" key="14">
    <source>
        <dbReference type="EMBL" id="OKL53651.1"/>
    </source>
</evidence>
<name>A0A1Q5Q1D7_9ACTO</name>
<dbReference type="PANTHER" id="PTHR24221">
    <property type="entry name" value="ATP-BINDING CASSETTE SUB-FAMILY B"/>
    <property type="match status" value="1"/>
</dbReference>
<dbReference type="Gene3D" id="1.20.1560.10">
    <property type="entry name" value="ABC transporter type 1, transmembrane domain"/>
    <property type="match status" value="1"/>
</dbReference>
<proteinExistence type="inferred from homology"/>
<dbReference type="Pfam" id="PF00664">
    <property type="entry name" value="ABC_membrane"/>
    <property type="match status" value="1"/>
</dbReference>
<dbReference type="SMART" id="SM00382">
    <property type="entry name" value="AAA"/>
    <property type="match status" value="1"/>
</dbReference>
<keyword evidence="4" id="KW-0997">Cell inner membrane</keyword>
<sequence>MSGPLLPRYRRLMSVESWGRTITGVSLGAIVGALHGFALLALLPAMAALVTGGPSWGLGLAEWLVVLSVIAIVAAALDFWGMRTGYIGALGFIHEIHEALGAKVASMPIGAFDGASPGKYSRMVSQEMLNLGESIAHFVYAVIQRATSAVVIMIGVWFWDWRLGLFLLLACPVVIGLMLVSQRLVARGKKIAEPGEEELSTRMVEYAKCQGALRSCRQAANYPALERAFDTSLRTGRKALWLETAGSVINGALVQVIIVVMIMMTAHFAITGQWEGFAAVITIGMCLRFTTMLEDLVTQIIGIEERRELMDHVDEVMDTPSLSEPEVSAPLTNPGEVALKNVSFSYYEGTPVLHDISFRVAPGTMCALVGPSGCGKTTIARLVARFWDTSAGDVLVGGVNVTELTTTDLMTQLSLVFQDVYLFDDTLEANIQLGNPAASPEQVRWAAELAGVSEIVKRLPAGWDTRVGEGGRALSGGERQRVSIARALVKQAPIVLFDEATSALDAENEANIIHAMSELRKNSTLIVIAHKLETIAAADQIVVLDATGHICQQGRHEELLAAGGQYTRFWNERTAARGWALR</sequence>
<keyword evidence="15" id="KW-1185">Reference proteome</keyword>
<evidence type="ECO:0000256" key="9">
    <source>
        <dbReference type="ARBA" id="ARBA00023136"/>
    </source>
</evidence>
<keyword evidence="8 11" id="KW-1133">Transmembrane helix</keyword>
<feature type="transmembrane region" description="Helical" evidence="11">
    <location>
        <begin position="165"/>
        <end position="185"/>
    </location>
</feature>
<keyword evidence="7" id="KW-0067">ATP-binding</keyword>
<dbReference type="GO" id="GO:0034040">
    <property type="term" value="F:ATPase-coupled lipid transmembrane transporter activity"/>
    <property type="evidence" value="ECO:0007669"/>
    <property type="project" value="TreeGrafter"/>
</dbReference>
<dbReference type="EMBL" id="MQVR01000047">
    <property type="protein sequence ID" value="OKL53651.1"/>
    <property type="molecule type" value="Genomic_DNA"/>
</dbReference>
<keyword evidence="6" id="KW-0547">Nucleotide-binding</keyword>
<evidence type="ECO:0000256" key="10">
    <source>
        <dbReference type="ARBA" id="ARBA00023455"/>
    </source>
</evidence>
<feature type="domain" description="ABC transporter" evidence="12">
    <location>
        <begin position="337"/>
        <end position="572"/>
    </location>
</feature>
<feature type="transmembrane region" description="Helical" evidence="11">
    <location>
        <begin position="63"/>
        <end position="80"/>
    </location>
</feature>
<dbReference type="InterPro" id="IPR027417">
    <property type="entry name" value="P-loop_NTPase"/>
</dbReference>
<comment type="subcellular location">
    <subcellularLocation>
        <location evidence="1">Cell inner membrane</location>
        <topology evidence="1">Multi-pass membrane protein</topology>
    </subcellularLocation>
</comment>
<dbReference type="InterPro" id="IPR011527">
    <property type="entry name" value="ABC1_TM_dom"/>
</dbReference>
<dbReference type="InterPro" id="IPR003439">
    <property type="entry name" value="ABC_transporter-like_ATP-bd"/>
</dbReference>
<dbReference type="InterPro" id="IPR017871">
    <property type="entry name" value="ABC_transporter-like_CS"/>
</dbReference>
<evidence type="ECO:0000259" key="12">
    <source>
        <dbReference type="PROSITE" id="PS50893"/>
    </source>
</evidence>
<feature type="transmembrane region" description="Helical" evidence="11">
    <location>
        <begin position="247"/>
        <end position="270"/>
    </location>
</feature>
<evidence type="ECO:0000256" key="11">
    <source>
        <dbReference type="SAM" id="Phobius"/>
    </source>
</evidence>
<evidence type="ECO:0000313" key="15">
    <source>
        <dbReference type="Proteomes" id="UP000185628"/>
    </source>
</evidence>
<dbReference type="InterPro" id="IPR039421">
    <property type="entry name" value="Type_1_exporter"/>
</dbReference>
<evidence type="ECO:0000256" key="6">
    <source>
        <dbReference type="ARBA" id="ARBA00022741"/>
    </source>
</evidence>
<dbReference type="OrthoDB" id="9806127at2"/>
<evidence type="ECO:0000256" key="1">
    <source>
        <dbReference type="ARBA" id="ARBA00004429"/>
    </source>
</evidence>
<keyword evidence="2" id="KW-0813">Transport</keyword>
<evidence type="ECO:0000256" key="7">
    <source>
        <dbReference type="ARBA" id="ARBA00022840"/>
    </source>
</evidence>
<organism evidence="14 15">
    <name type="scientific">Bowdeniella nasicola</name>
    <dbReference type="NCBI Taxonomy" id="208480"/>
    <lineage>
        <taxon>Bacteria</taxon>
        <taxon>Bacillati</taxon>
        <taxon>Actinomycetota</taxon>
        <taxon>Actinomycetes</taxon>
        <taxon>Actinomycetales</taxon>
        <taxon>Actinomycetaceae</taxon>
        <taxon>Bowdeniella</taxon>
    </lineage>
</organism>
<dbReference type="InterPro" id="IPR036640">
    <property type="entry name" value="ABC1_TM_sf"/>
</dbReference>
<dbReference type="GO" id="GO:0140359">
    <property type="term" value="F:ABC-type transporter activity"/>
    <property type="evidence" value="ECO:0007669"/>
    <property type="project" value="InterPro"/>
</dbReference>
<evidence type="ECO:0000256" key="4">
    <source>
        <dbReference type="ARBA" id="ARBA00022519"/>
    </source>
</evidence>
<keyword evidence="9 11" id="KW-0472">Membrane</keyword>
<dbReference type="PROSITE" id="PS00211">
    <property type="entry name" value="ABC_TRANSPORTER_1"/>
    <property type="match status" value="1"/>
</dbReference>
<keyword evidence="3" id="KW-1003">Cell membrane</keyword>
<keyword evidence="5 11" id="KW-0812">Transmembrane</keyword>
<feature type="transmembrane region" description="Helical" evidence="11">
    <location>
        <begin position="138"/>
        <end position="159"/>
    </location>
</feature>
<reference evidence="15" key="1">
    <citation type="submission" date="2016-12" db="EMBL/GenBank/DDBJ databases">
        <authorList>
            <person name="Meng X."/>
        </authorList>
    </citation>
    <scope>NUCLEOTIDE SEQUENCE [LARGE SCALE GENOMIC DNA]</scope>
    <source>
        <strain evidence="15">DSM 19116</strain>
    </source>
</reference>
<evidence type="ECO:0000256" key="2">
    <source>
        <dbReference type="ARBA" id="ARBA00022448"/>
    </source>
</evidence>
<evidence type="ECO:0000256" key="8">
    <source>
        <dbReference type="ARBA" id="ARBA00022989"/>
    </source>
</evidence>
<dbReference type="GO" id="GO:0005524">
    <property type="term" value="F:ATP binding"/>
    <property type="evidence" value="ECO:0007669"/>
    <property type="project" value="UniProtKB-KW"/>
</dbReference>
<dbReference type="PROSITE" id="PS50893">
    <property type="entry name" value="ABC_TRANSPORTER_2"/>
    <property type="match status" value="1"/>
</dbReference>
<dbReference type="SUPFAM" id="SSF90123">
    <property type="entry name" value="ABC transporter transmembrane region"/>
    <property type="match status" value="1"/>
</dbReference>
<dbReference type="GO" id="GO:0016887">
    <property type="term" value="F:ATP hydrolysis activity"/>
    <property type="evidence" value="ECO:0007669"/>
    <property type="project" value="InterPro"/>
</dbReference>
<dbReference type="FunFam" id="3.40.50.300:FF:000221">
    <property type="entry name" value="Multidrug ABC transporter ATP-binding protein"/>
    <property type="match status" value="1"/>
</dbReference>
<dbReference type="SUPFAM" id="SSF52540">
    <property type="entry name" value="P-loop containing nucleoside triphosphate hydrolases"/>
    <property type="match status" value="1"/>
</dbReference>
<accession>A0A1Q5Q1D7</accession>
<comment type="caution">
    <text evidence="14">The sequence shown here is derived from an EMBL/GenBank/DDBJ whole genome shotgun (WGS) entry which is preliminary data.</text>
</comment>
<evidence type="ECO:0000256" key="3">
    <source>
        <dbReference type="ARBA" id="ARBA00022475"/>
    </source>
</evidence>
<evidence type="ECO:0000259" key="13">
    <source>
        <dbReference type="PROSITE" id="PS50929"/>
    </source>
</evidence>
<feature type="transmembrane region" description="Helical" evidence="11">
    <location>
        <begin position="21"/>
        <end position="43"/>
    </location>
</feature>
<dbReference type="Gene3D" id="3.40.50.300">
    <property type="entry name" value="P-loop containing nucleotide triphosphate hydrolases"/>
    <property type="match status" value="1"/>
</dbReference>
<dbReference type="AlphaFoldDB" id="A0A1Q5Q1D7"/>
<dbReference type="Pfam" id="PF00005">
    <property type="entry name" value="ABC_tran"/>
    <property type="match status" value="1"/>
</dbReference>
<evidence type="ECO:0000256" key="5">
    <source>
        <dbReference type="ARBA" id="ARBA00022692"/>
    </source>
</evidence>
<gene>
    <name evidence="14" type="ORF">BSZ39_08310</name>
</gene>
<dbReference type="GO" id="GO:0005886">
    <property type="term" value="C:plasma membrane"/>
    <property type="evidence" value="ECO:0007669"/>
    <property type="project" value="UniProtKB-SubCell"/>
</dbReference>
<dbReference type="RefSeq" id="WP_073716882.1">
    <property type="nucleotide sequence ID" value="NZ_MQVR01000047.1"/>
</dbReference>
<protein>
    <submittedName>
        <fullName evidence="14">ABC transporter</fullName>
    </submittedName>
</protein>
<comment type="similarity">
    <text evidence="10">Belongs to the ABC transporter superfamily. Siderophore-Fe(3+) uptake transporter (SIUT) (TC 3.A.1.21) family.</text>
</comment>
<dbReference type="PROSITE" id="PS50929">
    <property type="entry name" value="ABC_TM1F"/>
    <property type="match status" value="1"/>
</dbReference>
<feature type="domain" description="ABC transmembrane type-1" evidence="13">
    <location>
        <begin position="22"/>
        <end position="305"/>
    </location>
</feature>